<protein>
    <submittedName>
        <fullName evidence="1">Uncharacterized protein</fullName>
    </submittedName>
</protein>
<dbReference type="Proteomes" id="UP001164965">
    <property type="component" value="Chromosome"/>
</dbReference>
<sequence>MLEAPGAPTLEITETALMEDHDAARATPAALRRLGLAAAGLAAWSVGRTSR</sequence>
<proteinExistence type="predicted"/>
<organism evidence="1 2">
    <name type="scientific">Rhodococcus antarcticus</name>
    <dbReference type="NCBI Taxonomy" id="2987751"/>
    <lineage>
        <taxon>Bacteria</taxon>
        <taxon>Bacillati</taxon>
        <taxon>Actinomycetota</taxon>
        <taxon>Actinomycetes</taxon>
        <taxon>Mycobacteriales</taxon>
        <taxon>Nocardiaceae</taxon>
        <taxon>Rhodococcus</taxon>
    </lineage>
</organism>
<dbReference type="EMBL" id="CP110615">
    <property type="protein sequence ID" value="UZJ24231.1"/>
    <property type="molecule type" value="Genomic_DNA"/>
</dbReference>
<evidence type="ECO:0000313" key="2">
    <source>
        <dbReference type="Proteomes" id="UP001164965"/>
    </source>
</evidence>
<dbReference type="RefSeq" id="WP_265382338.1">
    <property type="nucleotide sequence ID" value="NZ_CP110615.1"/>
</dbReference>
<gene>
    <name evidence="1" type="ORF">RHODO2019_13850</name>
</gene>
<evidence type="ECO:0000313" key="1">
    <source>
        <dbReference type="EMBL" id="UZJ24231.1"/>
    </source>
</evidence>
<name>A0ABY6NYM1_9NOCA</name>
<accession>A0ABY6NYM1</accession>
<keyword evidence="2" id="KW-1185">Reference proteome</keyword>
<reference evidence="1" key="1">
    <citation type="submission" date="2022-10" db="EMBL/GenBank/DDBJ databases">
        <title>Rhodococcus sp.75.</title>
        <authorList>
            <person name="Sun M."/>
        </authorList>
    </citation>
    <scope>NUCLEOTIDE SEQUENCE</scope>
    <source>
        <strain evidence="1">75</strain>
    </source>
</reference>